<name>A0AA88DQT4_FICCA</name>
<dbReference type="EMBL" id="BTGU01000093">
    <property type="protein sequence ID" value="GMN59937.1"/>
    <property type="molecule type" value="Genomic_DNA"/>
</dbReference>
<sequence length="50" mass="5563">MGDGRNMWRGIRLWRWYCRGMLAGAWLGEDLRGGSLGAMGGVLALFVGYQ</sequence>
<accession>A0AA88DQT4</accession>
<dbReference type="AlphaFoldDB" id="A0AA88DQT4"/>
<protein>
    <submittedName>
        <fullName evidence="1">Uncharacterized protein</fullName>
    </submittedName>
</protein>
<evidence type="ECO:0000313" key="2">
    <source>
        <dbReference type="Proteomes" id="UP001187192"/>
    </source>
</evidence>
<dbReference type="Proteomes" id="UP001187192">
    <property type="component" value="Unassembled WGS sequence"/>
</dbReference>
<keyword evidence="2" id="KW-1185">Reference proteome</keyword>
<organism evidence="1 2">
    <name type="scientific">Ficus carica</name>
    <name type="common">Common fig</name>
    <dbReference type="NCBI Taxonomy" id="3494"/>
    <lineage>
        <taxon>Eukaryota</taxon>
        <taxon>Viridiplantae</taxon>
        <taxon>Streptophyta</taxon>
        <taxon>Embryophyta</taxon>
        <taxon>Tracheophyta</taxon>
        <taxon>Spermatophyta</taxon>
        <taxon>Magnoliopsida</taxon>
        <taxon>eudicotyledons</taxon>
        <taxon>Gunneridae</taxon>
        <taxon>Pentapetalae</taxon>
        <taxon>rosids</taxon>
        <taxon>fabids</taxon>
        <taxon>Rosales</taxon>
        <taxon>Moraceae</taxon>
        <taxon>Ficeae</taxon>
        <taxon>Ficus</taxon>
    </lineage>
</organism>
<comment type="caution">
    <text evidence="1">The sequence shown here is derived from an EMBL/GenBank/DDBJ whole genome shotgun (WGS) entry which is preliminary data.</text>
</comment>
<reference evidence="1" key="1">
    <citation type="submission" date="2023-07" db="EMBL/GenBank/DDBJ databases">
        <title>draft genome sequence of fig (Ficus carica).</title>
        <authorList>
            <person name="Takahashi T."/>
            <person name="Nishimura K."/>
        </authorList>
    </citation>
    <scope>NUCLEOTIDE SEQUENCE</scope>
</reference>
<evidence type="ECO:0000313" key="1">
    <source>
        <dbReference type="EMBL" id="GMN59937.1"/>
    </source>
</evidence>
<proteinExistence type="predicted"/>
<gene>
    <name evidence="1" type="ORF">TIFTF001_029023</name>
</gene>